<gene>
    <name evidence="1" type="ORF">pdam_00011257</name>
</gene>
<accession>A0A3M6U6Q0</accession>
<feature type="non-terminal residue" evidence="1">
    <location>
        <position position="1"/>
    </location>
</feature>
<organism evidence="1 2">
    <name type="scientific">Pocillopora damicornis</name>
    <name type="common">Cauliflower coral</name>
    <name type="synonym">Millepora damicornis</name>
    <dbReference type="NCBI Taxonomy" id="46731"/>
    <lineage>
        <taxon>Eukaryota</taxon>
        <taxon>Metazoa</taxon>
        <taxon>Cnidaria</taxon>
        <taxon>Anthozoa</taxon>
        <taxon>Hexacorallia</taxon>
        <taxon>Scleractinia</taxon>
        <taxon>Astrocoeniina</taxon>
        <taxon>Pocilloporidae</taxon>
        <taxon>Pocillopora</taxon>
    </lineage>
</organism>
<keyword evidence="2" id="KW-1185">Reference proteome</keyword>
<dbReference type="AlphaFoldDB" id="A0A3M6U6Q0"/>
<proteinExistence type="predicted"/>
<evidence type="ECO:0000313" key="1">
    <source>
        <dbReference type="EMBL" id="RMX49281.1"/>
    </source>
</evidence>
<comment type="caution">
    <text evidence="1">The sequence shown here is derived from an EMBL/GenBank/DDBJ whole genome shotgun (WGS) entry which is preliminary data.</text>
</comment>
<evidence type="ECO:0000313" key="2">
    <source>
        <dbReference type="Proteomes" id="UP000275408"/>
    </source>
</evidence>
<sequence>EASDPDTNSRIESPVYRRSDKADVPLRPIVSCVNTFAYDLSAYLANILSPLTGKNLPRPENQTTMPNPPTSSKILRFYVMSKVCPNSFAVAYNNKAYTLFSSRRLR</sequence>
<dbReference type="EMBL" id="RCHS01002151">
    <property type="protein sequence ID" value="RMX49281.1"/>
    <property type="molecule type" value="Genomic_DNA"/>
</dbReference>
<reference evidence="1 2" key="1">
    <citation type="journal article" date="2018" name="Sci. Rep.">
        <title>Comparative analysis of the Pocillopora damicornis genome highlights role of immune system in coral evolution.</title>
        <authorList>
            <person name="Cunning R."/>
            <person name="Bay R.A."/>
            <person name="Gillette P."/>
            <person name="Baker A.C."/>
            <person name="Traylor-Knowles N."/>
        </authorList>
    </citation>
    <scope>NUCLEOTIDE SEQUENCE [LARGE SCALE GENOMIC DNA]</scope>
    <source>
        <strain evidence="1">RSMAS</strain>
        <tissue evidence="1">Whole animal</tissue>
    </source>
</reference>
<feature type="non-terminal residue" evidence="1">
    <location>
        <position position="106"/>
    </location>
</feature>
<protein>
    <submittedName>
        <fullName evidence="1">Uncharacterized protein</fullName>
    </submittedName>
</protein>
<name>A0A3M6U6Q0_POCDA</name>
<dbReference type="Proteomes" id="UP000275408">
    <property type="component" value="Unassembled WGS sequence"/>
</dbReference>